<protein>
    <submittedName>
        <fullName evidence="4">Pre-mRNA-splicing factor cwf19</fullName>
    </submittedName>
</protein>
<evidence type="ECO:0000313" key="9">
    <source>
        <dbReference type="Proteomes" id="UP000249293"/>
    </source>
</evidence>
<organism evidence="3 6">
    <name type="scientific">Pichia kudriavzevii</name>
    <name type="common">Yeast</name>
    <name type="synonym">Issatchenkia orientalis</name>
    <dbReference type="NCBI Taxonomy" id="4909"/>
    <lineage>
        <taxon>Eukaryota</taxon>
        <taxon>Fungi</taxon>
        <taxon>Dikarya</taxon>
        <taxon>Ascomycota</taxon>
        <taxon>Saccharomycotina</taxon>
        <taxon>Pichiomycetes</taxon>
        <taxon>Pichiales</taxon>
        <taxon>Pichiaceae</taxon>
        <taxon>Pichia</taxon>
    </lineage>
</organism>
<accession>A0A099P016</accession>
<dbReference type="AlphaFoldDB" id="A0A099P016"/>
<sequence>MPTKYPSLAQFNAKLVFPKFPDYKIVEVSDFDSSNEESDDNEKDERNDLSSQRSQYQILPKEGVSRLDRIRGLDGTIDLGLQRSDFAKDEIPDMKTRKLISYDDEGKVELKRGEPNTKVLTPSGGSVGINFEFGDRGSSWRMMKLSKLGKNPSESKIFEQYATLWDYQLACEEREELESRKIKKRSEWLYGPSQKLLASREEHVKMNMEVVKGFKSKGDDRGRNTSDRVIKMKRYGDVKTSKSKKLKNELKLAHLTSLDYDDDNGFALSREQIESLTTSP</sequence>
<reference evidence="5 8" key="5">
    <citation type="submission" date="2017-05" db="EMBL/GenBank/DDBJ databases">
        <title>The Genome Sequence of Candida krusei Ckrusei653.</title>
        <authorList>
            <person name="Cuomo C."/>
            <person name="Forche A."/>
            <person name="Young S."/>
            <person name="Abouelleil A."/>
            <person name="Cao P."/>
            <person name="Chapman S."/>
            <person name="Cusick C."/>
            <person name="Shea T."/>
            <person name="Nusbaum C."/>
            <person name="Birren B."/>
        </authorList>
    </citation>
    <scope>NUCLEOTIDE SEQUENCE [LARGE SCALE GENOMIC DNA]</scope>
    <source>
        <strain evidence="5 8">Ckrusei653</strain>
    </source>
</reference>
<evidence type="ECO:0000313" key="2">
    <source>
        <dbReference type="EMBL" id="AWU76607.1"/>
    </source>
</evidence>
<name>A0A099P016_PICKU</name>
<dbReference type="HOGENOM" id="CLU_994210_0_0_1"/>
<evidence type="ECO:0000313" key="6">
    <source>
        <dbReference type="Proteomes" id="UP000029867"/>
    </source>
</evidence>
<dbReference type="EMBL" id="JQFK01000037">
    <property type="protein sequence ID" value="KGK37401.1"/>
    <property type="molecule type" value="Genomic_DNA"/>
</dbReference>
<evidence type="ECO:0000313" key="8">
    <source>
        <dbReference type="Proteomes" id="UP000195871"/>
    </source>
</evidence>
<evidence type="ECO:0000313" key="3">
    <source>
        <dbReference type="EMBL" id="KGK37401.1"/>
    </source>
</evidence>
<gene>
    <name evidence="4" type="ORF">BOH78_2789</name>
    <name evidence="2" type="ORF">C5L36_0C05380</name>
    <name evidence="5" type="ORF">CAS74_000549</name>
    <name evidence="3" type="ORF">JL09_g3442</name>
</gene>
<dbReference type="Proteomes" id="UP000189274">
    <property type="component" value="Unassembled WGS sequence"/>
</dbReference>
<reference evidence="2 9" key="6">
    <citation type="submission" date="2018-06" db="EMBL/GenBank/DDBJ databases">
        <title>Population genomics shows no distinction between pathogenic Candida krusei and environmental Pichia kudriavzevii: One species, four names.</title>
        <authorList>
            <person name="Douglass A.P."/>
            <person name="Offei B."/>
            <person name="Braun-Galleani S."/>
            <person name="Coughlan A.Y."/>
            <person name="Martos A."/>
            <person name="Ortiz-Merino R.A."/>
            <person name="Byrne K.P."/>
            <person name="Wolfe K.H."/>
        </authorList>
    </citation>
    <scope>NUCLEOTIDE SEQUENCE [LARGE SCALE GENOMIC DNA]</scope>
    <source>
        <strain evidence="2 9">CBS573</strain>
    </source>
</reference>
<dbReference type="EMBL" id="CP028775">
    <property type="protein sequence ID" value="AWU76607.1"/>
    <property type="molecule type" value="Genomic_DNA"/>
</dbReference>
<feature type="compositionally biased region" description="Acidic residues" evidence="1">
    <location>
        <begin position="30"/>
        <end position="42"/>
    </location>
</feature>
<evidence type="ECO:0000313" key="7">
    <source>
        <dbReference type="Proteomes" id="UP000189274"/>
    </source>
</evidence>
<reference evidence="7" key="3">
    <citation type="journal article" date="2017" name="Genome Announc.">
        <title>Genome sequences of Cyberlindnera fabianii 65, Pichia kudriavzevii 129, and Saccharomyces cerevisiae 131 isolated from fermented masau fruits in Zimbabwe.</title>
        <authorList>
            <person name="van Rijswijck I.M.H."/>
            <person name="Derks M.F.L."/>
            <person name="Abee T."/>
            <person name="de Ridder D."/>
            <person name="Smid E.J."/>
        </authorList>
    </citation>
    <scope>NUCLEOTIDE SEQUENCE [LARGE SCALE GENOMIC DNA]</scope>
    <source>
        <strain evidence="7">129</strain>
    </source>
</reference>
<evidence type="ECO:0000313" key="4">
    <source>
        <dbReference type="EMBL" id="ONH73932.1"/>
    </source>
</evidence>
<evidence type="ECO:0000313" key="5">
    <source>
        <dbReference type="EMBL" id="OUT24165.1"/>
    </source>
</evidence>
<dbReference type="VEuPathDB" id="FungiDB:C5L36_0C05380"/>
<dbReference type="Proteomes" id="UP000195871">
    <property type="component" value="Unassembled WGS sequence"/>
</dbReference>
<reference evidence="6" key="1">
    <citation type="journal article" date="2014" name="Microb. Cell Fact.">
        <title>Exploiting Issatchenkia orientalis SD108 for succinic acid production.</title>
        <authorList>
            <person name="Xiao H."/>
            <person name="Shao Z."/>
            <person name="Jiang Y."/>
            <person name="Dole S."/>
            <person name="Zhao H."/>
        </authorList>
    </citation>
    <scope>NUCLEOTIDE SEQUENCE [LARGE SCALE GENOMIC DNA]</scope>
    <source>
        <strain evidence="6">SD108</strain>
    </source>
</reference>
<proteinExistence type="predicted"/>
<dbReference type="OrthoDB" id="3996906at2759"/>
<dbReference type="STRING" id="4909.A0A099P016"/>
<evidence type="ECO:0000256" key="1">
    <source>
        <dbReference type="SAM" id="MobiDB-lite"/>
    </source>
</evidence>
<keyword evidence="9" id="KW-1185">Reference proteome</keyword>
<feature type="region of interest" description="Disordered" evidence="1">
    <location>
        <begin position="30"/>
        <end position="57"/>
    </location>
</feature>
<dbReference type="EMBL" id="NHMM01000001">
    <property type="protein sequence ID" value="OUT24165.1"/>
    <property type="molecule type" value="Genomic_DNA"/>
</dbReference>
<dbReference type="Proteomes" id="UP000249293">
    <property type="component" value="Chromosome 3"/>
</dbReference>
<dbReference type="EMBL" id="MQVM01000012">
    <property type="protein sequence ID" value="ONH73932.1"/>
    <property type="molecule type" value="Genomic_DNA"/>
</dbReference>
<reference evidence="4" key="4">
    <citation type="submission" date="2017-01" db="EMBL/GenBank/DDBJ databases">
        <authorList>
            <person name="Mah S.A."/>
            <person name="Swanson W.J."/>
            <person name="Moy G.W."/>
            <person name="Vacquier V.D."/>
        </authorList>
    </citation>
    <scope>NUCLEOTIDE SEQUENCE [LARGE SCALE GENOMIC DNA]</scope>
    <source>
        <strain evidence="4">129</strain>
    </source>
</reference>
<dbReference type="Proteomes" id="UP000029867">
    <property type="component" value="Unassembled WGS sequence"/>
</dbReference>
<reference evidence="3" key="2">
    <citation type="submission" date="2014-08" db="EMBL/GenBank/DDBJ databases">
        <title>Exploiting Issatchenkia orientalis SD108 for Succinic Acid Production.</title>
        <authorList>
            <person name="Xiao H."/>
            <person name="Shao Z."/>
            <person name="Jiang Y."/>
            <person name="Dole S."/>
            <person name="Zhao H."/>
        </authorList>
    </citation>
    <scope>NUCLEOTIDE SEQUENCE [LARGE SCALE GENOMIC DNA]</scope>
    <source>
        <strain evidence="3">SD108</strain>
    </source>
</reference>